<proteinExistence type="predicted"/>
<dbReference type="InterPro" id="IPR036890">
    <property type="entry name" value="HATPase_C_sf"/>
</dbReference>
<evidence type="ECO:0000313" key="2">
    <source>
        <dbReference type="Proteomes" id="UP000544872"/>
    </source>
</evidence>
<comment type="caution">
    <text evidence="1">The sequence shown here is derived from an EMBL/GenBank/DDBJ whole genome shotgun (WGS) entry which is preliminary data.</text>
</comment>
<dbReference type="AlphaFoldDB" id="A0A7W9ZJ27"/>
<evidence type="ECO:0000313" key="1">
    <source>
        <dbReference type="EMBL" id="MBB6212410.1"/>
    </source>
</evidence>
<accession>A0A7W9ZJ27</accession>
<dbReference type="Gene3D" id="3.30.565.10">
    <property type="entry name" value="Histidine kinase-like ATPase, C-terminal domain"/>
    <property type="match status" value="1"/>
</dbReference>
<gene>
    <name evidence="1" type="ORF">FHS48_003864</name>
</gene>
<reference evidence="1 2" key="1">
    <citation type="submission" date="2020-08" db="EMBL/GenBank/DDBJ databases">
        <title>Genomic Encyclopedia of Type Strains, Phase IV (KMG-IV): sequencing the most valuable type-strain genomes for metagenomic binning, comparative biology and taxonomic classification.</title>
        <authorList>
            <person name="Goeker M."/>
        </authorList>
    </citation>
    <scope>NUCLEOTIDE SEQUENCE [LARGE SCALE GENOMIC DNA]</scope>
    <source>
        <strain evidence="1 2">DSM 11590</strain>
    </source>
</reference>
<dbReference type="Proteomes" id="UP000544872">
    <property type="component" value="Unassembled WGS sequence"/>
</dbReference>
<keyword evidence="2" id="KW-1185">Reference proteome</keyword>
<name>A0A7W9ZJ27_NOVIT</name>
<dbReference type="EMBL" id="JACIIX010000024">
    <property type="protein sequence ID" value="MBB6212410.1"/>
    <property type="molecule type" value="Genomic_DNA"/>
</dbReference>
<organism evidence="1 2">
    <name type="scientific">Novispirillum itersonii</name>
    <name type="common">Aquaspirillum itersonii</name>
    <dbReference type="NCBI Taxonomy" id="189"/>
    <lineage>
        <taxon>Bacteria</taxon>
        <taxon>Pseudomonadati</taxon>
        <taxon>Pseudomonadota</taxon>
        <taxon>Alphaproteobacteria</taxon>
        <taxon>Rhodospirillales</taxon>
        <taxon>Novispirillaceae</taxon>
        <taxon>Novispirillum</taxon>
    </lineage>
</organism>
<dbReference type="Pfam" id="PF13589">
    <property type="entry name" value="HATPase_c_3"/>
    <property type="match status" value="1"/>
</dbReference>
<protein>
    <submittedName>
        <fullName evidence="1">Putative esterase YcpF (UPF0227 family)</fullName>
    </submittedName>
</protein>
<dbReference type="RefSeq" id="WP_221443609.1">
    <property type="nucleotide sequence ID" value="NZ_JACIIX010000024.1"/>
</dbReference>
<dbReference type="SUPFAM" id="SSF55874">
    <property type="entry name" value="ATPase domain of HSP90 chaperone/DNA topoisomerase II/histidine kinase"/>
    <property type="match status" value="1"/>
</dbReference>
<sequence length="669" mass="76527">MQRYDVEVQGDYLERLSKARPVSAIAELVWNAVDADATKVEIEIERNELGMTAVIVRDNGHGLPLADAPLLFSNLGGSWKRNGSRSKIKSRMLHGQEGKGRFKAFALGRVVDWSVAYRGDDGKVRHYTISMFGERLRHIDVSDEEVVEAPTGVEVRITELSREWRSLESDNAHQELTEIFALYLTDYPDVSIALHSVKFDPAQVIKNRKRLSLPEIVADGQCFDAELDLIEWRVNTQKALYLCDANGFPLARTQNRFHVGEFQFSAYLRSQYVSKLNDEGTLELMDMNAPLQFACEQAIQQIKEHFKERTAEDTRSLVEEWKTEQVYPFQGEPENQLEDAERKVFDIVAVNVTRHLPDFSSATPRNKAFHLRMLRQAIEHSPEDLQLILKEVLDLPQRKQQELAKLLKESSLSAIIGASKMVADRLKFITGLEAILFDPDSKGRLKERSQLHRILAENTWVFGEEFNLTVDDQSLTEVLRQHAKLAKKEVKIDEPVKRIDGKRGIIDLMLSRSIKRNRADELEHMVVELKAPSVSIGSDEITQIEKYAFSVADDDRFHGIKTRWEFWIISNALDRYAQNRARSAHLPEGVIHKSDDGLMTIHAKTWSQVIQENKTRLRFFKEKLEHTADRGASLRYLQETYEAYLEGVITEDDADDQPIAEQEDTAAAS</sequence>